<feature type="domain" description="Glycosyl transferase family 1" evidence="1">
    <location>
        <begin position="195"/>
        <end position="329"/>
    </location>
</feature>
<dbReference type="EMBL" id="CP014229">
    <property type="protein sequence ID" value="AMD90459.1"/>
    <property type="molecule type" value="Genomic_DNA"/>
</dbReference>
<dbReference type="SUPFAM" id="SSF53756">
    <property type="entry name" value="UDP-Glycosyltransferase/glycogen phosphorylase"/>
    <property type="match status" value="1"/>
</dbReference>
<sequence>MRVALVHYWLVGMAGGERVLEALCRMYPQADIFTHVLDRRALSPDIAGHHIETTFINRLPGSRKQYQRYLPLMPLALEQLDLTGYDLVISSESGPAKGVITRADSLHVCYCHTPMRYLWDTWPDYMASAGALTRLGMRLLLPGLRRWDLASSFRVDHFVANSRTVARRIRKHWRREAAVVYPPVNIAAFTARERPGGEFYLCLGRLTHYKRVDLAVKACSRLNRPLVVVGKGEALKTLQAEAAPCVRFLGRQDDVAVADLLARSKALLFPGEEDFGIVPLEAAASGTPVLAYGRGGATETVCDGVTGLFFTEQSAEAVESAILEFERRERDFDPQLLRRHAESFGEERFRQEFARQVELARTAQSRPPEIQ</sequence>
<dbReference type="AlphaFoldDB" id="A0A0X8JKI6"/>
<dbReference type="Pfam" id="PF13439">
    <property type="entry name" value="Glyco_transf_4"/>
    <property type="match status" value="1"/>
</dbReference>
<evidence type="ECO:0000313" key="3">
    <source>
        <dbReference type="EMBL" id="AMD90459.1"/>
    </source>
</evidence>
<evidence type="ECO:0000259" key="2">
    <source>
        <dbReference type="Pfam" id="PF13439"/>
    </source>
</evidence>
<keyword evidence="4" id="KW-1185">Reference proteome</keyword>
<dbReference type="InterPro" id="IPR001296">
    <property type="entry name" value="Glyco_trans_1"/>
</dbReference>
<dbReference type="PANTHER" id="PTHR45947:SF3">
    <property type="entry name" value="SULFOQUINOVOSYL TRANSFERASE SQD2"/>
    <property type="match status" value="1"/>
</dbReference>
<protein>
    <submittedName>
        <fullName evidence="3">Glycosyl transferase</fullName>
    </submittedName>
</protein>
<organism evidence="3 4">
    <name type="scientific">Desulfovibrio fairfieldensis</name>
    <dbReference type="NCBI Taxonomy" id="44742"/>
    <lineage>
        <taxon>Bacteria</taxon>
        <taxon>Pseudomonadati</taxon>
        <taxon>Thermodesulfobacteriota</taxon>
        <taxon>Desulfovibrionia</taxon>
        <taxon>Desulfovibrionales</taxon>
        <taxon>Desulfovibrionaceae</taxon>
        <taxon>Desulfovibrio</taxon>
    </lineage>
</organism>
<name>A0A0X8JKI6_9BACT</name>
<accession>A0A0X8JKI6</accession>
<dbReference type="InterPro" id="IPR050194">
    <property type="entry name" value="Glycosyltransferase_grp1"/>
</dbReference>
<dbReference type="Proteomes" id="UP000069241">
    <property type="component" value="Chromosome"/>
</dbReference>
<evidence type="ECO:0000313" key="4">
    <source>
        <dbReference type="Proteomes" id="UP000069241"/>
    </source>
</evidence>
<dbReference type="Gene3D" id="3.40.50.2000">
    <property type="entry name" value="Glycogen Phosphorylase B"/>
    <property type="match status" value="2"/>
</dbReference>
<dbReference type="RefSeq" id="WP_062253038.1">
    <property type="nucleotide sequence ID" value="NZ_CP014229.1"/>
</dbReference>
<keyword evidence="3" id="KW-0808">Transferase</keyword>
<dbReference type="GO" id="GO:0016757">
    <property type="term" value="F:glycosyltransferase activity"/>
    <property type="evidence" value="ECO:0007669"/>
    <property type="project" value="InterPro"/>
</dbReference>
<gene>
    <name evidence="3" type="ORF">AXF13_10220</name>
</gene>
<dbReference type="KEGG" id="dfi:AXF13_10220"/>
<dbReference type="STRING" id="44742.AXF13_10220"/>
<dbReference type="InterPro" id="IPR028098">
    <property type="entry name" value="Glyco_trans_4-like_N"/>
</dbReference>
<proteinExistence type="predicted"/>
<feature type="domain" description="Glycosyltransferase subfamily 4-like N-terminal" evidence="2">
    <location>
        <begin position="15"/>
        <end position="186"/>
    </location>
</feature>
<dbReference type="PANTHER" id="PTHR45947">
    <property type="entry name" value="SULFOQUINOVOSYL TRANSFERASE SQD2"/>
    <property type="match status" value="1"/>
</dbReference>
<reference evidence="4" key="1">
    <citation type="submission" date="2016-02" db="EMBL/GenBank/DDBJ databases">
        <authorList>
            <person name="Holder M.E."/>
            <person name="Ajami N.J."/>
            <person name="Petrosino J.F."/>
        </authorList>
    </citation>
    <scope>NUCLEOTIDE SEQUENCE [LARGE SCALE GENOMIC DNA]</scope>
    <source>
        <strain evidence="4">CCUG 45958</strain>
    </source>
</reference>
<dbReference type="Pfam" id="PF00534">
    <property type="entry name" value="Glycos_transf_1"/>
    <property type="match status" value="1"/>
</dbReference>
<evidence type="ECO:0000259" key="1">
    <source>
        <dbReference type="Pfam" id="PF00534"/>
    </source>
</evidence>